<dbReference type="PROSITE" id="PS50174">
    <property type="entry name" value="G_PATCH"/>
    <property type="match status" value="1"/>
</dbReference>
<keyword evidence="5" id="KW-1185">Reference proteome</keyword>
<dbReference type="HOGENOM" id="CLU_046724_1_0_1"/>
<evidence type="ECO:0000313" key="5">
    <source>
        <dbReference type="Proteomes" id="UP000017200"/>
    </source>
</evidence>
<evidence type="ECO:0000259" key="2">
    <source>
        <dbReference type="PROSITE" id="PS50174"/>
    </source>
</evidence>
<dbReference type="OMA" id="MRMMLAM"/>
<dbReference type="PANTHER" id="PTHR21032">
    <property type="entry name" value="G PATCH DOMAIN-CONTAINING PROTEIN 11"/>
    <property type="match status" value="1"/>
</dbReference>
<dbReference type="InterPro" id="IPR000467">
    <property type="entry name" value="G_patch_dom"/>
</dbReference>
<organism evidence="3">
    <name type="scientific">Microbotryum lychnidis-dioicae (strain p1A1 Lamole / MvSl-1064)</name>
    <name type="common">Anther smut fungus</name>
    <dbReference type="NCBI Taxonomy" id="683840"/>
    <lineage>
        <taxon>Eukaryota</taxon>
        <taxon>Fungi</taxon>
        <taxon>Dikarya</taxon>
        <taxon>Basidiomycota</taxon>
        <taxon>Pucciniomycotina</taxon>
        <taxon>Microbotryomycetes</taxon>
        <taxon>Microbotryales</taxon>
        <taxon>Microbotryaceae</taxon>
        <taxon>Microbotryum</taxon>
    </lineage>
</organism>
<feature type="compositionally biased region" description="Basic and acidic residues" evidence="1">
    <location>
        <begin position="58"/>
        <end position="92"/>
    </location>
</feature>
<proteinExistence type="predicted"/>
<evidence type="ECO:0000256" key="1">
    <source>
        <dbReference type="SAM" id="MobiDB-lite"/>
    </source>
</evidence>
<dbReference type="STRING" id="683840.U5H0G0"/>
<dbReference type="InterPro" id="IPR039249">
    <property type="entry name" value="GPATCH11"/>
</dbReference>
<reference evidence="4" key="4">
    <citation type="submission" date="2015-06" db="UniProtKB">
        <authorList>
            <consortium name="EnsemblFungi"/>
        </authorList>
    </citation>
    <scope>IDENTIFICATION</scope>
</reference>
<dbReference type="InParanoid" id="U5H0G0"/>
<accession>U5H0G0</accession>
<dbReference type="EMBL" id="GL541647">
    <property type="protein sequence ID" value="KDE08787.1"/>
    <property type="molecule type" value="Genomic_DNA"/>
</dbReference>
<feature type="region of interest" description="Disordered" evidence="1">
    <location>
        <begin position="1"/>
        <end position="176"/>
    </location>
</feature>
<feature type="compositionally biased region" description="Low complexity" evidence="1">
    <location>
        <begin position="131"/>
        <end position="140"/>
    </location>
</feature>
<dbReference type="GO" id="GO:0000776">
    <property type="term" value="C:kinetochore"/>
    <property type="evidence" value="ECO:0007669"/>
    <property type="project" value="TreeGrafter"/>
</dbReference>
<feature type="compositionally biased region" description="Acidic residues" evidence="1">
    <location>
        <begin position="1"/>
        <end position="13"/>
    </location>
</feature>
<dbReference type="PANTHER" id="PTHR21032:SF0">
    <property type="entry name" value="G PATCH DOMAIN-CONTAINING PROTEIN 11"/>
    <property type="match status" value="1"/>
</dbReference>
<reference evidence="5" key="1">
    <citation type="submission" date="2010-11" db="EMBL/GenBank/DDBJ databases">
        <title>The genome sequence of Microbotryum violaceum strain p1A1 Lamole.</title>
        <authorList>
            <person name="Cuomo C."/>
            <person name="Perlin M."/>
            <person name="Young S.K."/>
            <person name="Zeng Q."/>
            <person name="Gargeya S."/>
            <person name="Alvarado L."/>
            <person name="Berlin A."/>
            <person name="Chapman S.B."/>
            <person name="Chen Z."/>
            <person name="Freedman E."/>
            <person name="Gellesch M."/>
            <person name="Goldberg J."/>
            <person name="Griggs A."/>
            <person name="Gujja S."/>
            <person name="Heilman E."/>
            <person name="Heiman D."/>
            <person name="Howarth C."/>
            <person name="Mehta T."/>
            <person name="Neiman D."/>
            <person name="Pearson M."/>
            <person name="Roberts A."/>
            <person name="Saif S."/>
            <person name="Shea T."/>
            <person name="Shenoy N."/>
            <person name="Sisk P."/>
            <person name="Stolte C."/>
            <person name="Sykes S."/>
            <person name="White J."/>
            <person name="Yandava C."/>
            <person name="Haas B."/>
            <person name="Nusbaum C."/>
            <person name="Birren B."/>
        </authorList>
    </citation>
    <scope>NUCLEOTIDE SEQUENCE [LARGE SCALE GENOMIC DNA]</scope>
    <source>
        <strain evidence="5">p1A1 Lamole</strain>
    </source>
</reference>
<gene>
    <name evidence="3" type="ORF">MVLG_00893</name>
</gene>
<dbReference type="Proteomes" id="UP000017200">
    <property type="component" value="Unassembled WGS sequence"/>
</dbReference>
<dbReference type="SMART" id="SM01173">
    <property type="entry name" value="DUF4187"/>
    <property type="match status" value="1"/>
</dbReference>
<evidence type="ECO:0000313" key="3">
    <source>
        <dbReference type="EMBL" id="KDE08787.1"/>
    </source>
</evidence>
<sequence>MTPSLEDEEDIDFDDPRFLIDPAPSSSSSFELTYADRRRKMIGRGREKARASSFEQSKVGRAEREREVREEGLRRNLIREEVEREPGQEGRSGKGRGNVGLRMMKNMGFEPGQALGKKRTVAQAELETDASRASSGSRSGLGEDDRPKGLGFRNEAGTANTGTGETTGLGQKGGHQPRLEPIAFEIRQKRTGLGIPQPSTRPNFSFLNLKNGSSTIDPRPLENVDSYLANVKATLDSRKAFGYLRSLRRTLETLDRGAGVEDSVMWKDPDEGEWDVDEGSALAKKRILGREKVWALGDRGEEEERGEVGRTKDGGSLGYARGLNNVVVELEEDEEAGQGEKPDPAAVEEARERAEWMALDTRTRLAYTLSYLRREYQYCFWCGCRYEGKEDLEANCPGENEEDH</sequence>
<dbReference type="Pfam" id="PF01585">
    <property type="entry name" value="G-patch"/>
    <property type="match status" value="1"/>
</dbReference>
<reference evidence="3" key="2">
    <citation type="submission" date="2010-11" db="EMBL/GenBank/DDBJ databases">
        <authorList>
            <consortium name="The Broad Institute Genome Sequencing Platform"/>
            <person name="Earl A."/>
            <person name="Ward D."/>
            <person name="Feldgarden M."/>
            <person name="Gevers D."/>
            <person name="Butler R."/>
            <person name="Young S.K."/>
            <person name="Zeng Q."/>
            <person name="Gargeya S."/>
            <person name="Fitzgerald M."/>
            <person name="Haas B."/>
            <person name="Abouelleil A."/>
            <person name="Alvarado L."/>
            <person name="Arachchi H.M."/>
            <person name="Berlin A."/>
            <person name="Brown A."/>
            <person name="Chapman S.B."/>
            <person name="Chen Z."/>
            <person name="Dunbar C."/>
            <person name="Freedman E."/>
            <person name="Gearin G."/>
            <person name="Gellesch M."/>
            <person name="Goldberg J."/>
            <person name="Griggs A."/>
            <person name="Gujja S."/>
            <person name="Heilman E."/>
            <person name="Heiman D."/>
            <person name="Howarth C."/>
            <person name="Larson L."/>
            <person name="Lui A."/>
            <person name="MacDonald P.J.P."/>
            <person name="Mehta T."/>
            <person name="Montmayeur A."/>
            <person name="Murphy C."/>
            <person name="Neiman D."/>
            <person name="Pearson M."/>
            <person name="Priest M."/>
            <person name="Roberts A."/>
            <person name="Saif S."/>
            <person name="Shea T."/>
            <person name="Shenoy N."/>
            <person name="Sisk P."/>
            <person name="Stolte C."/>
            <person name="Sykes S."/>
            <person name="White J."/>
            <person name="Yandava C."/>
            <person name="Wortman J."/>
            <person name="Nusbaum C."/>
            <person name="Birren B."/>
        </authorList>
    </citation>
    <scope>NUCLEOTIDE SEQUENCE</scope>
    <source>
        <strain evidence="3">P1A1 Lamole</strain>
    </source>
</reference>
<dbReference type="EMBL" id="AEIJ01000079">
    <property type="status" value="NOT_ANNOTATED_CDS"/>
    <property type="molecule type" value="Genomic_DNA"/>
</dbReference>
<dbReference type="OrthoDB" id="786951at2759"/>
<dbReference type="InterPro" id="IPR025239">
    <property type="entry name" value="DUF4187"/>
</dbReference>
<protein>
    <recommendedName>
        <fullName evidence="2">G-patch domain-containing protein</fullName>
    </recommendedName>
</protein>
<dbReference type="GO" id="GO:0003676">
    <property type="term" value="F:nucleic acid binding"/>
    <property type="evidence" value="ECO:0007669"/>
    <property type="project" value="InterPro"/>
</dbReference>
<dbReference type="EnsemblFungi" id="MVLG_00893T0">
    <property type="protein sequence ID" value="MVLG_00893T0"/>
    <property type="gene ID" value="MVLG_00893"/>
</dbReference>
<dbReference type="Pfam" id="PF13821">
    <property type="entry name" value="DUF4187"/>
    <property type="match status" value="1"/>
</dbReference>
<name>U5H0G0_USTV1</name>
<dbReference type="AlphaFoldDB" id="U5H0G0"/>
<reference evidence="3 5" key="3">
    <citation type="journal article" date="2015" name="BMC Genomics">
        <title>Sex and parasites: genomic and transcriptomic analysis of Microbotryum lychnidis-dioicae, the biotrophic and plant-castrating anther smut fungus.</title>
        <authorList>
            <person name="Perlin M.H."/>
            <person name="Amselem J."/>
            <person name="Fontanillas E."/>
            <person name="Toh S.S."/>
            <person name="Chen Z."/>
            <person name="Goldberg J."/>
            <person name="Duplessis S."/>
            <person name="Henrissat B."/>
            <person name="Young S."/>
            <person name="Zeng Q."/>
            <person name="Aguileta G."/>
            <person name="Petit E."/>
            <person name="Badouin H."/>
            <person name="Andrews J."/>
            <person name="Razeeq D."/>
            <person name="Gabaldon T."/>
            <person name="Quesneville H."/>
            <person name="Giraud T."/>
            <person name="Hood M.E."/>
            <person name="Schultz D.J."/>
            <person name="Cuomo C.A."/>
        </authorList>
    </citation>
    <scope>NUCLEOTIDE SEQUENCE [LARGE SCALE GENOMIC DNA]</scope>
    <source>
        <strain evidence="5">p1A1 Lamole</strain>
        <strain evidence="3">P1A1 Lamole</strain>
    </source>
</reference>
<feature type="domain" description="G-patch" evidence="2">
    <location>
        <begin position="96"/>
        <end position="146"/>
    </location>
</feature>
<evidence type="ECO:0000313" key="4">
    <source>
        <dbReference type="EnsemblFungi" id="MVLG_00893T0"/>
    </source>
</evidence>